<dbReference type="Pfam" id="PF00443">
    <property type="entry name" value="UCH"/>
    <property type="match status" value="1"/>
</dbReference>
<dbReference type="VEuPathDB" id="FungiDB:GLRG_03610"/>
<reference evidence="4" key="1">
    <citation type="journal article" date="2012" name="Nat. Genet.">
        <title>Lifestyle transitions in plant pathogenic Colletotrichum fungi deciphered by genome and transcriptome analyses.</title>
        <authorList>
            <person name="O'Connell R.J."/>
            <person name="Thon M.R."/>
            <person name="Hacquard S."/>
            <person name="Amyotte S.G."/>
            <person name="Kleemann J."/>
            <person name="Torres M.F."/>
            <person name="Damm U."/>
            <person name="Buiate E.A."/>
            <person name="Epstein L."/>
            <person name="Alkan N."/>
            <person name="Altmueller J."/>
            <person name="Alvarado-Balderrama L."/>
            <person name="Bauser C.A."/>
            <person name="Becker C."/>
            <person name="Birren B.W."/>
            <person name="Chen Z."/>
            <person name="Choi J."/>
            <person name="Crouch J.A."/>
            <person name="Duvick J.P."/>
            <person name="Farman M.A."/>
            <person name="Gan P."/>
            <person name="Heiman D."/>
            <person name="Henrissat B."/>
            <person name="Howard R.J."/>
            <person name="Kabbage M."/>
            <person name="Koch C."/>
            <person name="Kracher B."/>
            <person name="Kubo Y."/>
            <person name="Law A.D."/>
            <person name="Lebrun M.-H."/>
            <person name="Lee Y.-H."/>
            <person name="Miyara I."/>
            <person name="Moore N."/>
            <person name="Neumann U."/>
            <person name="Nordstroem K."/>
            <person name="Panaccione D.G."/>
            <person name="Panstruga R."/>
            <person name="Place M."/>
            <person name="Proctor R.H."/>
            <person name="Prusky D."/>
            <person name="Rech G."/>
            <person name="Reinhardt R."/>
            <person name="Rollins J.A."/>
            <person name="Rounsley S."/>
            <person name="Schardl C.L."/>
            <person name="Schwartz D.C."/>
            <person name="Shenoy N."/>
            <person name="Shirasu K."/>
            <person name="Sikhakolli U.R."/>
            <person name="Stueber K."/>
            <person name="Sukno S.A."/>
            <person name="Sweigard J.A."/>
            <person name="Takano Y."/>
            <person name="Takahara H."/>
            <person name="Trail F."/>
            <person name="van der Does H.C."/>
            <person name="Voll L.M."/>
            <person name="Will I."/>
            <person name="Young S."/>
            <person name="Zeng Q."/>
            <person name="Zhang J."/>
            <person name="Zhou S."/>
            <person name="Dickman M.B."/>
            <person name="Schulze-Lefert P."/>
            <person name="Ver Loren van Themaat E."/>
            <person name="Ma L.-J."/>
            <person name="Vaillancourt L.J."/>
        </authorList>
    </citation>
    <scope>NUCLEOTIDE SEQUENCE [LARGE SCALE GENOMIC DNA]</scope>
    <source>
        <strain evidence="4">M1.001 / M2 / FGSC 10212</strain>
    </source>
</reference>
<dbReference type="GO" id="GO:0016579">
    <property type="term" value="P:protein deubiquitination"/>
    <property type="evidence" value="ECO:0007669"/>
    <property type="project" value="InterPro"/>
</dbReference>
<dbReference type="InterPro" id="IPR018200">
    <property type="entry name" value="USP_CS"/>
</dbReference>
<feature type="compositionally biased region" description="Low complexity" evidence="1">
    <location>
        <begin position="168"/>
        <end position="178"/>
    </location>
</feature>
<dbReference type="Gene3D" id="3.90.70.10">
    <property type="entry name" value="Cysteine proteinases"/>
    <property type="match status" value="1"/>
</dbReference>
<dbReference type="InterPro" id="IPR050164">
    <property type="entry name" value="Peptidase_C19"/>
</dbReference>
<accession>E3QC78</accession>
<dbReference type="PROSITE" id="PS00973">
    <property type="entry name" value="USP_2"/>
    <property type="match status" value="1"/>
</dbReference>
<dbReference type="GO" id="GO:0005829">
    <property type="term" value="C:cytosol"/>
    <property type="evidence" value="ECO:0007669"/>
    <property type="project" value="TreeGrafter"/>
</dbReference>
<evidence type="ECO:0000259" key="2">
    <source>
        <dbReference type="PROSITE" id="PS50235"/>
    </source>
</evidence>
<dbReference type="OrthoDB" id="420187at2759"/>
<dbReference type="RefSeq" id="XP_008092486.1">
    <property type="nucleotide sequence ID" value="XM_008094295.1"/>
</dbReference>
<dbReference type="GeneID" id="24408975"/>
<feature type="region of interest" description="Disordered" evidence="1">
    <location>
        <begin position="1"/>
        <end position="179"/>
    </location>
</feature>
<dbReference type="GO" id="GO:0005634">
    <property type="term" value="C:nucleus"/>
    <property type="evidence" value="ECO:0007669"/>
    <property type="project" value="TreeGrafter"/>
</dbReference>
<feature type="compositionally biased region" description="Polar residues" evidence="1">
    <location>
        <begin position="103"/>
        <end position="130"/>
    </location>
</feature>
<keyword evidence="3" id="KW-0378">Hydrolase</keyword>
<dbReference type="PROSITE" id="PS50235">
    <property type="entry name" value="USP_3"/>
    <property type="match status" value="1"/>
</dbReference>
<gene>
    <name evidence="3" type="ORF">GLRG_03610</name>
</gene>
<dbReference type="InterPro" id="IPR028889">
    <property type="entry name" value="USP"/>
</dbReference>
<evidence type="ECO:0000313" key="3">
    <source>
        <dbReference type="EMBL" id="EFQ28466.1"/>
    </source>
</evidence>
<dbReference type="HOGENOM" id="CLU_228178_0_0_1"/>
<sequence>MDQPTVSSEAERAVSSEPSSTRPNPFTEGDDSSRKRRRTSMSGGSRSLSVETTKSDRDTSSSSNTHHADDAATQDSAMKIDISPSTPQTPERQSTAPEPATEPASSRVTINLRNTAQPEPFSSSPVSPTPHTLPGRLAEPPGRSKKKSLEDLEEVDMGQAPIEITDTPPSSSSSPQSPEVEVLAIPDDDQDAPFDEEVGIIREDAASFDPTPDFPYHDAHESLPETVGKLVNYLSSQAPPEEGVLESLRSWTIQYTKYVGIVGMRAAYESQVAYHTFWHMFPEIAWVLSNRKQPASAECRQIIADFFIAYSRMAAYFVEFDLLTAQAFQASSDDEPRQPEFLLYRFLQPLTSFARREHNRIQNGQLHEEEMLGTEMMNTFQSGTGSIKGLIKLAQMHVSNAPRYQHLMDVLSPICNVAALILHKTVQGIHPDAPSSSLEIAKNRLADGHTLYHLVADALHRTIENKVTQLSNEMTQGLVTSLSDILKISLGSDHRLAIERLKAHRQAHPDLPHRFTPEAISSEWRLGVFGKLITSSQMQLRVMAASTMCHDLVTCWKRYNDNEDEDCKLFLNYVAEYLLGTKLVDYILGPTCHPEITVESGNIVGFLVVTRFYRSEQTDLLWQTITTTQDPRVSEALIRMTTTIVNLFYKEELLYLCEKLQTLPIDNFTPPVRGLCENSLRALQTKIQLAGETQSVLPLRICIRLLRESSVYVSDSAVAHPDVHHFALNKLRELVRDGIEPEIRREIYHDCIEDIASKTPTTLGTLSCLSVALRPAVASELRVLTTEHNLTLLLVDELEHAIKQGKQAGIRRIIGGTFNHPRRDLIANILVHEPSTITSDLGPRLWDMLVGHGAACQDDRDDGWKILNATPKTAHGNPFLSVCFSEYLPDLPRDCLCGGALEFVRNAVLPRVNEINDIILDDGESLAQSGVEQLWRMILDAEDTAIVAKEMTLVDAAIQTLVGDIYVDSESILAYPHHRACQVHLGLVARCLKQMEDSAKSLEAFNDGTRSGDDEPMVIVATEEQMLEQERIFTRSLAVLRHFLNAHQAKAHFSAPDLRALTPGSPSVAEGEPAELKFQSFDGNTQTDIMPLEVGRQNTAASLLASIRQATGFDNYRIYYRGHPFAPNESDVCRSLEELKIHDGLILVKREETGTAMASRIKPGASLLEIEILGHFDQLWNYLSMQEVIAAEIHSFLTKLPADAHMLAAFDSPDTSYQQIFPSGQPFKSLYALYAMTEYIATAGRRLREVQSSISDADDARVGTYLEALVRVRALVVAAISDRDILGGCASEALKNRLTFNLMNVYGLTFKDPDLIRIDIPPSPVAIAPADRLIEILWSAVTAQGHTSLIPLIASTFSAVLRSACVDTAFWTSLKAVPGLEELLGVLLLDEPSEAIRANIAKLLEERVISPDEYVHLADTHSLPSDTTNRFSPNTISLGEFLWPILHRLVPKAAKSPKQCRQVFGLSLSLLREMAFEYAFAVDIPALASDCGRLLLEHESLEQLGHGGYKDAVADGLVKLLQSCLNEGSDVDLENSLPANLGKKLFWRHLFPPPGQHGLTSSRSCILSTETRSILCKIIFDLVRDRDREFTAMLEDLEKLVPFDEFDIDPYLYELQPQFDRMSAVRAPCGYAGLRNLSNTCYLNSLFTQLFMNTGFRQFMMNARVPSQANTHALLRETRKLFAFMQESSRKFIDPSLLVGSIKTYEETIIDVHNQMDVDEFYNLLFDRWEGQLSTADDRKALRSFYGGQLVQQVASKECDHISERLEPFSAIQCDIKGKSTLQDSLQAYVDGEIMEGDNKYKCSSCDRHVDAVKRACLKDIPDNLIFHLKRFDFNLRTLMRSKINDHFSFPTKIDMRPYTIDHLGSPSESGEEDIFELVGVLVHAGTAESGHYYSYIRERPTAASSETWFEFNDDVVSPWDPAKMEESTFGGTDGSAETGISYDKTYSAYMLFYQRSSVLRAEQEKLQSLSLTTPLKMDVPAEVADHINGENAVLLRRHCLYDPSHSKFVLRMFQHAKMRNGGNCSSMHIIEQHAMHMLLGHLDQVASRTKDLPYFELFRDEIEHAVVNCVKCAVDFFEYFQERHEAFRQLLQRNPDCNVRYSVGCLFITALRHIKTSKPEIWGLSQADMVEDPIMMQVVQMFDTLWSNFHANIRSWPEVFQTILAFAQMGPLETAVLMSEDWFFRVLRIVFADTNMDLPNNYARMLTNVIRRINNTRSTSYEMIIQLIDHFMNALEDVIDIHTIVETHEMRLEIYMENQTPKMSWTPDEVNVLTHEWNKGTGSTFVKKLVDLDQEPIYTASIIKRMIHLNPDMNQKVFLAIKSMVTGQVVQYSMTPYIRAAVLFSEESSNAGCVQALFRHIAYQCRNLQNTDGKAFLDFFRLAYASLQDEREEVRAARYPLYMEHIPIWAPSLLGYYDAEVRRGAEEFLSVWFANHEAAEDNDDGIAVLLNAVARRLAMNCLIYLREHVVQRRAQVAKQSTEPLLAVIAKCEPFFTSGVGVNGMGLIMYEDFQELYRSVVDPLRRMTVEELEDEGSDWENSCGSSEQLESLADISMQAAGDLPESDLQ</sequence>
<dbReference type="InterPro" id="IPR021905">
    <property type="entry name" value="DUF3517"/>
</dbReference>
<dbReference type="PANTHER" id="PTHR24006:SF827">
    <property type="entry name" value="UBIQUITIN CARBOXYL-TERMINAL HYDROLASE 34"/>
    <property type="match status" value="1"/>
</dbReference>
<dbReference type="Pfam" id="PF12030">
    <property type="entry name" value="DUF3517"/>
    <property type="match status" value="1"/>
</dbReference>
<evidence type="ECO:0000313" key="4">
    <source>
        <dbReference type="Proteomes" id="UP000008782"/>
    </source>
</evidence>
<keyword evidence="4" id="KW-1185">Reference proteome</keyword>
<dbReference type="GO" id="GO:0004843">
    <property type="term" value="F:cysteine-type deubiquitinase activity"/>
    <property type="evidence" value="ECO:0007669"/>
    <property type="project" value="InterPro"/>
</dbReference>
<dbReference type="eggNOG" id="KOG1866">
    <property type="taxonomic scope" value="Eukaryota"/>
</dbReference>
<feature type="compositionally biased region" description="Polar residues" evidence="1">
    <location>
        <begin position="83"/>
        <end position="96"/>
    </location>
</feature>
<dbReference type="STRING" id="645133.E3QC78"/>
<dbReference type="EMBL" id="GG697341">
    <property type="protein sequence ID" value="EFQ28466.1"/>
    <property type="molecule type" value="Genomic_DNA"/>
</dbReference>
<dbReference type="Proteomes" id="UP000008782">
    <property type="component" value="Unassembled WGS sequence"/>
</dbReference>
<dbReference type="SUPFAM" id="SSF54001">
    <property type="entry name" value="Cysteine proteinases"/>
    <property type="match status" value="1"/>
</dbReference>
<dbReference type="FunFam" id="3.90.70.10:FF:000136">
    <property type="entry name" value="Ubiquitin C-terminal hydrolase, putative"/>
    <property type="match status" value="1"/>
</dbReference>
<dbReference type="PANTHER" id="PTHR24006">
    <property type="entry name" value="UBIQUITIN CARBOXYL-TERMINAL HYDROLASE"/>
    <property type="match status" value="1"/>
</dbReference>
<feature type="compositionally biased region" description="Low complexity" evidence="1">
    <location>
        <begin position="40"/>
        <end position="49"/>
    </location>
</feature>
<proteinExistence type="predicted"/>
<evidence type="ECO:0000256" key="1">
    <source>
        <dbReference type="SAM" id="MobiDB-lite"/>
    </source>
</evidence>
<protein>
    <submittedName>
        <fullName evidence="3">Ubiquitin carboxyl-terminal hydrolase</fullName>
    </submittedName>
</protein>
<dbReference type="CDD" id="cd02659">
    <property type="entry name" value="peptidase_C19C"/>
    <property type="match status" value="1"/>
</dbReference>
<organism evidence="4">
    <name type="scientific">Colletotrichum graminicola (strain M1.001 / M2 / FGSC 10212)</name>
    <name type="common">Maize anthracnose fungus</name>
    <name type="synonym">Glomerella graminicola</name>
    <dbReference type="NCBI Taxonomy" id="645133"/>
    <lineage>
        <taxon>Eukaryota</taxon>
        <taxon>Fungi</taxon>
        <taxon>Dikarya</taxon>
        <taxon>Ascomycota</taxon>
        <taxon>Pezizomycotina</taxon>
        <taxon>Sordariomycetes</taxon>
        <taxon>Hypocreomycetidae</taxon>
        <taxon>Glomerellales</taxon>
        <taxon>Glomerellaceae</taxon>
        <taxon>Colletotrichum</taxon>
        <taxon>Colletotrichum graminicola species complex</taxon>
    </lineage>
</organism>
<name>E3QC78_COLGM</name>
<dbReference type="InterPro" id="IPR038765">
    <property type="entry name" value="Papain-like_cys_pep_sf"/>
</dbReference>
<dbReference type="InterPro" id="IPR001394">
    <property type="entry name" value="Peptidase_C19_UCH"/>
</dbReference>
<feature type="domain" description="USP" evidence="2">
    <location>
        <begin position="1632"/>
        <end position="1957"/>
    </location>
</feature>